<dbReference type="EMBL" id="BSNL01000001">
    <property type="protein sequence ID" value="GLQ26569.1"/>
    <property type="molecule type" value="Genomic_DNA"/>
</dbReference>
<dbReference type="Proteomes" id="UP001161388">
    <property type="component" value="Unassembled WGS sequence"/>
</dbReference>
<dbReference type="Gene3D" id="3.30.750.24">
    <property type="entry name" value="STAS domain"/>
    <property type="match status" value="1"/>
</dbReference>
<dbReference type="SUPFAM" id="SSF52091">
    <property type="entry name" value="SpoIIaa-like"/>
    <property type="match status" value="1"/>
</dbReference>
<reference evidence="2" key="1">
    <citation type="journal article" date="2014" name="Int. J. Syst. Evol. Microbiol.">
        <title>Complete genome of a new Firmicutes species belonging to the dominant human colonic microbiota ('Ruminococcus bicirculans') reveals two chromosomes and a selective capacity to utilize plant glucans.</title>
        <authorList>
            <consortium name="NISC Comparative Sequencing Program"/>
            <person name="Wegmann U."/>
            <person name="Louis P."/>
            <person name="Goesmann A."/>
            <person name="Henrissat B."/>
            <person name="Duncan S.H."/>
            <person name="Flint H.J."/>
        </authorList>
    </citation>
    <scope>NUCLEOTIDE SEQUENCE</scope>
    <source>
        <strain evidence="2">NBRC 109915</strain>
    </source>
</reference>
<feature type="domain" description="STAS" evidence="1">
    <location>
        <begin position="8"/>
        <end position="91"/>
    </location>
</feature>
<dbReference type="InterPro" id="IPR002645">
    <property type="entry name" value="STAS_dom"/>
</dbReference>
<proteinExistence type="predicted"/>
<keyword evidence="3" id="KW-1185">Reference proteome</keyword>
<protein>
    <recommendedName>
        <fullName evidence="1">STAS domain-containing protein</fullName>
    </recommendedName>
</protein>
<dbReference type="PROSITE" id="PS50801">
    <property type="entry name" value="STAS"/>
    <property type="match status" value="1"/>
</dbReference>
<evidence type="ECO:0000259" key="1">
    <source>
        <dbReference type="PROSITE" id="PS50801"/>
    </source>
</evidence>
<gene>
    <name evidence="2" type="ORF">GCM10007927_13720</name>
</gene>
<name>A0ABQ5VHM1_9RHOB</name>
<accession>A0ABQ5VHM1</accession>
<evidence type="ECO:0000313" key="2">
    <source>
        <dbReference type="EMBL" id="GLQ26569.1"/>
    </source>
</evidence>
<dbReference type="InterPro" id="IPR058548">
    <property type="entry name" value="MlaB-like_STAS"/>
</dbReference>
<reference evidence="2" key="2">
    <citation type="submission" date="2023-01" db="EMBL/GenBank/DDBJ databases">
        <title>Draft genome sequence of Sulfitobacter pacificus strain NBRC 109915.</title>
        <authorList>
            <person name="Sun Q."/>
            <person name="Mori K."/>
        </authorList>
    </citation>
    <scope>NUCLEOTIDE SEQUENCE</scope>
    <source>
        <strain evidence="2">NBRC 109915</strain>
    </source>
</reference>
<dbReference type="InterPro" id="IPR036513">
    <property type="entry name" value="STAS_dom_sf"/>
</dbReference>
<sequence length="91" mass="9764">MGEPLMPEGKLDVAAAVSFHSELTARIGQDVIIDCEKVTQIGALCLQTCLAAAREARRNQTLFKMINVSDPVLVQLTSMGFTPETLAEGTT</sequence>
<evidence type="ECO:0000313" key="3">
    <source>
        <dbReference type="Proteomes" id="UP001161388"/>
    </source>
</evidence>
<dbReference type="Pfam" id="PF13466">
    <property type="entry name" value="STAS_2"/>
    <property type="match status" value="1"/>
</dbReference>
<comment type="caution">
    <text evidence="2">The sequence shown here is derived from an EMBL/GenBank/DDBJ whole genome shotgun (WGS) entry which is preliminary data.</text>
</comment>
<dbReference type="RefSeq" id="WP_284371881.1">
    <property type="nucleotide sequence ID" value="NZ_BSNL01000001.1"/>
</dbReference>
<organism evidence="2 3">
    <name type="scientific">Sulfitobacter pacificus</name>
    <dbReference type="NCBI Taxonomy" id="1499314"/>
    <lineage>
        <taxon>Bacteria</taxon>
        <taxon>Pseudomonadati</taxon>
        <taxon>Pseudomonadota</taxon>
        <taxon>Alphaproteobacteria</taxon>
        <taxon>Rhodobacterales</taxon>
        <taxon>Roseobacteraceae</taxon>
        <taxon>Sulfitobacter</taxon>
    </lineage>
</organism>